<protein>
    <submittedName>
        <fullName evidence="1">Uncharacterized protein</fullName>
    </submittedName>
</protein>
<sequence length="92" mass="9864">MPYTIVLNNRSALTASEAQDMNREFDLLRAELDDMRTKNAALLTDISDIRTKYTALVALLVAGTALGAGYSTGTGLAGQTVTALGQRRFTPN</sequence>
<organism evidence="1 2">
    <name type="scientific">Rhodoferax mekongensis</name>
    <dbReference type="NCBI Taxonomy" id="3068341"/>
    <lineage>
        <taxon>Bacteria</taxon>
        <taxon>Pseudomonadati</taxon>
        <taxon>Pseudomonadota</taxon>
        <taxon>Betaproteobacteria</taxon>
        <taxon>Burkholderiales</taxon>
        <taxon>Comamonadaceae</taxon>
        <taxon>Rhodoferax</taxon>
    </lineage>
</organism>
<name>A0ABZ0B5A2_9BURK</name>
<dbReference type="RefSeq" id="WP_313868769.1">
    <property type="nucleotide sequence ID" value="NZ_CP132507.1"/>
</dbReference>
<evidence type="ECO:0000313" key="2">
    <source>
        <dbReference type="Proteomes" id="UP001302257"/>
    </source>
</evidence>
<dbReference type="Proteomes" id="UP001302257">
    <property type="component" value="Chromosome"/>
</dbReference>
<reference evidence="1 2" key="1">
    <citation type="submission" date="2023-08" db="EMBL/GenBank/DDBJ databases">
        <title>Rhodoferax potami sp. nov. and Rhodoferax mekongensis sp. nov., isolated from the Mekong River in Thailand.</title>
        <authorList>
            <person name="Kitikhun S."/>
            <person name="Charoenyingcharoen P."/>
            <person name="Siriarchawattana P."/>
            <person name="Likhitrattanapisal S."/>
            <person name="Nilsakha T."/>
            <person name="Chanpet A."/>
            <person name="Rattanawaree P."/>
            <person name="Ingsriswang S."/>
        </authorList>
    </citation>
    <scope>NUCLEOTIDE SEQUENCE [LARGE SCALE GENOMIC DNA]</scope>
    <source>
        <strain evidence="1 2">TBRC 17307</strain>
    </source>
</reference>
<dbReference type="EMBL" id="CP132507">
    <property type="protein sequence ID" value="WNO06047.1"/>
    <property type="molecule type" value="Genomic_DNA"/>
</dbReference>
<keyword evidence="2" id="KW-1185">Reference proteome</keyword>
<gene>
    <name evidence="1" type="ORF">RAN89_06350</name>
</gene>
<evidence type="ECO:0000313" key="1">
    <source>
        <dbReference type="EMBL" id="WNO06047.1"/>
    </source>
</evidence>
<accession>A0ABZ0B5A2</accession>
<proteinExistence type="predicted"/>